<dbReference type="AlphaFoldDB" id="A0A501XB42"/>
<dbReference type="GO" id="GO:0003677">
    <property type="term" value="F:DNA binding"/>
    <property type="evidence" value="ECO:0007669"/>
    <property type="project" value="UniProtKB-KW"/>
</dbReference>
<keyword evidence="5 11" id="KW-0067">ATP-binding</keyword>
<dbReference type="Pfam" id="PF00580">
    <property type="entry name" value="UvrD-helicase"/>
    <property type="match status" value="1"/>
</dbReference>
<keyword evidence="2 11" id="KW-0547">Nucleotide-binding</keyword>
<dbReference type="GO" id="GO:0005829">
    <property type="term" value="C:cytosol"/>
    <property type="evidence" value="ECO:0007669"/>
    <property type="project" value="TreeGrafter"/>
</dbReference>
<evidence type="ECO:0000256" key="6">
    <source>
        <dbReference type="ARBA" id="ARBA00023125"/>
    </source>
</evidence>
<keyword evidence="15" id="KW-1185">Reference proteome</keyword>
<dbReference type="CDD" id="cd18807">
    <property type="entry name" value="SF1_C_UvrD"/>
    <property type="match status" value="1"/>
</dbReference>
<dbReference type="GO" id="GO:0016887">
    <property type="term" value="F:ATP hydrolysis activity"/>
    <property type="evidence" value="ECO:0007669"/>
    <property type="project" value="RHEA"/>
</dbReference>
<dbReference type="PROSITE" id="PS51217">
    <property type="entry name" value="UVRD_HELICASE_CTER"/>
    <property type="match status" value="1"/>
</dbReference>
<dbReference type="InterPro" id="IPR013986">
    <property type="entry name" value="DExx_box_DNA_helicase_dom_sf"/>
</dbReference>
<sequence length="741" mass="86447">MVNLNLLNEQQKSAVIYDEGPLRIIAGAGSGKTRVLTYKIAYLIENLGIKPMNILALTFSNRAAAEMKQRVYSLLAESNNKELPTVSTFHAMCAKILRKEIHNFGYSNDFQILDELDQKEILKIVYSELDISQTEYTFSTIISYIQNRKNVLIDFNNLEKEKDYVGKPSDYLTSAEYNTAKMKEEIYQRYQNHLERSKSLDFDDLLVFVYRLFYDPQFINIAKKWENFFTHILVDEFQDTSTIQYLILQKLSNNKHLTIVGDPDQTIYSWRNADINIIMNFDKDFTDAVTVKLEKNYRSSKKILKAANNLIAHNDLRLDKKLYTDNEDGDDIEFYCGFSDEAEARWIANKISELKRNRVQLKNIAILYRVNSYSRAIEESLIRENTIYKLFGSIKFYQREEIKDTLAYLRVIHDGSEISLLRIINKPSRRIGESTIDKLLTFARKENLDLFTCLEEKFNEIQAELKISMETLKRIAELINHIRWARKAIETYPIDLALRELMINKIHYFDEIKKSEEEYQNRMENFESLLDAIAEWQRKHPHGTVDEYLQEITLITDRDVEDDAMSFVSLMSVHNAKGLEFDYVFIAGLSENVFPLRRAILISPNKDFTFLRNSDEKENLEALEEERRLAYVAMTRAKQKLFLSFSVGKNGMNKKSRFLDEAGVKEVKAIKTATNFSIANEVENVDNYQIGDYVTHKTYGKGIIIDMDGDILDIKFDSDDKKIRHIAKNHSAIKKWENGNE</sequence>
<feature type="domain" description="UvrD-like helicase ATP-binding" evidence="12">
    <location>
        <begin position="5"/>
        <end position="300"/>
    </location>
</feature>
<dbReference type="SUPFAM" id="SSF52540">
    <property type="entry name" value="P-loop containing nucleoside triphosphate hydrolases"/>
    <property type="match status" value="1"/>
</dbReference>
<comment type="catalytic activity">
    <reaction evidence="10">
        <text>ATP + H2O = ADP + phosphate + H(+)</text>
        <dbReference type="Rhea" id="RHEA:13065"/>
        <dbReference type="ChEBI" id="CHEBI:15377"/>
        <dbReference type="ChEBI" id="CHEBI:15378"/>
        <dbReference type="ChEBI" id="CHEBI:30616"/>
        <dbReference type="ChEBI" id="CHEBI:43474"/>
        <dbReference type="ChEBI" id="CHEBI:456216"/>
        <dbReference type="EC" id="5.6.2.4"/>
    </reaction>
</comment>
<evidence type="ECO:0000313" key="15">
    <source>
        <dbReference type="Proteomes" id="UP000319776"/>
    </source>
</evidence>
<dbReference type="RefSeq" id="WP_140781156.1">
    <property type="nucleotide sequence ID" value="NZ_VFSS01000002.1"/>
</dbReference>
<keyword evidence="3 11" id="KW-0378">Hydrolase</keyword>
<dbReference type="Proteomes" id="UP000319776">
    <property type="component" value="Unassembled WGS sequence"/>
</dbReference>
<evidence type="ECO:0000256" key="3">
    <source>
        <dbReference type="ARBA" id="ARBA00022801"/>
    </source>
</evidence>
<name>A0A501XB42_9BACT</name>
<dbReference type="OrthoDB" id="9810135at2"/>
<dbReference type="PANTHER" id="PTHR11070:SF2">
    <property type="entry name" value="ATP-DEPENDENT DNA HELICASE SRS2"/>
    <property type="match status" value="1"/>
</dbReference>
<dbReference type="InterPro" id="IPR014017">
    <property type="entry name" value="DNA_helicase_UvrD-like_C"/>
</dbReference>
<evidence type="ECO:0000256" key="2">
    <source>
        <dbReference type="ARBA" id="ARBA00022741"/>
    </source>
</evidence>
<feature type="binding site" evidence="11">
    <location>
        <begin position="26"/>
        <end position="33"/>
    </location>
    <ligand>
        <name>ATP</name>
        <dbReference type="ChEBI" id="CHEBI:30616"/>
    </ligand>
</feature>
<evidence type="ECO:0000256" key="8">
    <source>
        <dbReference type="ARBA" id="ARBA00034617"/>
    </source>
</evidence>
<organism evidence="14 15">
    <name type="scientific">[Mycoplasma] falconis</name>
    <dbReference type="NCBI Taxonomy" id="92403"/>
    <lineage>
        <taxon>Bacteria</taxon>
        <taxon>Bacillati</taxon>
        <taxon>Mycoplasmatota</taxon>
        <taxon>Mycoplasmoidales</taxon>
        <taxon>Metamycoplasmataceae</taxon>
        <taxon>Metamycoplasma</taxon>
    </lineage>
</organism>
<evidence type="ECO:0000256" key="10">
    <source>
        <dbReference type="ARBA" id="ARBA00048988"/>
    </source>
</evidence>
<evidence type="ECO:0000256" key="1">
    <source>
        <dbReference type="ARBA" id="ARBA00009922"/>
    </source>
</evidence>
<evidence type="ECO:0000256" key="4">
    <source>
        <dbReference type="ARBA" id="ARBA00022806"/>
    </source>
</evidence>
<dbReference type="GO" id="GO:0033202">
    <property type="term" value="C:DNA helicase complex"/>
    <property type="evidence" value="ECO:0007669"/>
    <property type="project" value="TreeGrafter"/>
</dbReference>
<evidence type="ECO:0000259" key="12">
    <source>
        <dbReference type="PROSITE" id="PS51198"/>
    </source>
</evidence>
<keyword evidence="6" id="KW-0238">DNA-binding</keyword>
<comment type="catalytic activity">
    <reaction evidence="8">
        <text>Couples ATP hydrolysis with the unwinding of duplex DNA by translocating in the 3'-5' direction.</text>
        <dbReference type="EC" id="5.6.2.4"/>
    </reaction>
</comment>
<dbReference type="EMBL" id="VFSS01000002">
    <property type="protein sequence ID" value="TPE57771.1"/>
    <property type="molecule type" value="Genomic_DNA"/>
</dbReference>
<protein>
    <recommendedName>
        <fullName evidence="9">DNA 3'-5' helicase</fullName>
        <ecNumber evidence="9">5.6.2.4</ecNumber>
    </recommendedName>
</protein>
<dbReference type="GO" id="GO:0005524">
    <property type="term" value="F:ATP binding"/>
    <property type="evidence" value="ECO:0007669"/>
    <property type="project" value="UniProtKB-UniRule"/>
</dbReference>
<dbReference type="PROSITE" id="PS51198">
    <property type="entry name" value="UVRD_HELICASE_ATP_BIND"/>
    <property type="match status" value="1"/>
</dbReference>
<keyword evidence="4 11" id="KW-0347">Helicase</keyword>
<comment type="similarity">
    <text evidence="1">Belongs to the helicase family. UvrD subfamily.</text>
</comment>
<evidence type="ECO:0000313" key="14">
    <source>
        <dbReference type="EMBL" id="TPE57771.1"/>
    </source>
</evidence>
<dbReference type="CDD" id="cd17932">
    <property type="entry name" value="DEXQc_UvrD"/>
    <property type="match status" value="1"/>
</dbReference>
<comment type="caution">
    <text evidence="14">The sequence shown here is derived from an EMBL/GenBank/DDBJ whole genome shotgun (WGS) entry which is preliminary data.</text>
</comment>
<dbReference type="GO" id="GO:0043138">
    <property type="term" value="F:3'-5' DNA helicase activity"/>
    <property type="evidence" value="ECO:0007669"/>
    <property type="project" value="UniProtKB-EC"/>
</dbReference>
<dbReference type="Gene3D" id="3.40.50.300">
    <property type="entry name" value="P-loop containing nucleotide triphosphate hydrolases"/>
    <property type="match status" value="2"/>
</dbReference>
<proteinExistence type="inferred from homology"/>
<dbReference type="PANTHER" id="PTHR11070">
    <property type="entry name" value="UVRD / RECB / PCRA DNA HELICASE FAMILY MEMBER"/>
    <property type="match status" value="1"/>
</dbReference>
<dbReference type="InterPro" id="IPR000212">
    <property type="entry name" value="DNA_helicase_UvrD/REP"/>
</dbReference>
<evidence type="ECO:0000256" key="11">
    <source>
        <dbReference type="PROSITE-ProRule" id="PRU00560"/>
    </source>
</evidence>
<reference evidence="14 15" key="1">
    <citation type="submission" date="2019-06" db="EMBL/GenBank/DDBJ databases">
        <title>Mycoplasma falconis type strain whole genome sequence.</title>
        <authorList>
            <person name="Spergser J."/>
        </authorList>
    </citation>
    <scope>NUCLEOTIDE SEQUENCE [LARGE SCALE GENOMIC DNA]</scope>
    <source>
        <strain evidence="14 15">ATCC 51372</strain>
    </source>
</reference>
<dbReference type="Pfam" id="PF13361">
    <property type="entry name" value="UvrD_C"/>
    <property type="match status" value="1"/>
</dbReference>
<evidence type="ECO:0000256" key="9">
    <source>
        <dbReference type="ARBA" id="ARBA00034808"/>
    </source>
</evidence>
<dbReference type="Gene3D" id="1.10.486.10">
    <property type="entry name" value="PCRA, domain 4"/>
    <property type="match status" value="1"/>
</dbReference>
<dbReference type="InterPro" id="IPR027417">
    <property type="entry name" value="P-loop_NTPase"/>
</dbReference>
<feature type="domain" description="UvrD-like helicase C-terminal" evidence="13">
    <location>
        <begin position="301"/>
        <end position="578"/>
    </location>
</feature>
<dbReference type="Gene3D" id="1.10.10.160">
    <property type="match status" value="1"/>
</dbReference>
<gene>
    <name evidence="14" type="ORF">FJO69_01050</name>
</gene>
<evidence type="ECO:0000259" key="13">
    <source>
        <dbReference type="PROSITE" id="PS51217"/>
    </source>
</evidence>
<keyword evidence="7" id="KW-0413">Isomerase</keyword>
<accession>A0A501XB42</accession>
<dbReference type="GO" id="GO:0000725">
    <property type="term" value="P:recombinational repair"/>
    <property type="evidence" value="ECO:0007669"/>
    <property type="project" value="TreeGrafter"/>
</dbReference>
<evidence type="ECO:0000256" key="5">
    <source>
        <dbReference type="ARBA" id="ARBA00022840"/>
    </source>
</evidence>
<dbReference type="EC" id="5.6.2.4" evidence="9"/>
<evidence type="ECO:0000256" key="7">
    <source>
        <dbReference type="ARBA" id="ARBA00023235"/>
    </source>
</evidence>
<dbReference type="InterPro" id="IPR014016">
    <property type="entry name" value="UvrD-like_ATP-bd"/>
</dbReference>